<feature type="transmembrane region" description="Helical" evidence="2">
    <location>
        <begin position="33"/>
        <end position="55"/>
    </location>
</feature>
<keyword evidence="5" id="KW-1185">Reference proteome</keyword>
<dbReference type="RefSeq" id="WP_248590417.1">
    <property type="nucleotide sequence ID" value="NZ_BAABEB010000003.1"/>
</dbReference>
<feature type="transmembrane region" description="Helical" evidence="2">
    <location>
        <begin position="6"/>
        <end position="26"/>
    </location>
</feature>
<name>A0ABY4L3K5_THEAE</name>
<reference evidence="4 5" key="1">
    <citation type="submission" date="2020-04" db="EMBL/GenBank/DDBJ databases">
        <title>Thermobifida alba genome sequencing and assembly.</title>
        <authorList>
            <person name="Luzics S."/>
            <person name="Horvath B."/>
            <person name="Nagy I."/>
            <person name="Toth A."/>
            <person name="Nagy I."/>
            <person name="Kukolya J."/>
        </authorList>
    </citation>
    <scope>NUCLEOTIDE SEQUENCE [LARGE SCALE GENOMIC DNA]</scope>
    <source>
        <strain evidence="4 5">DSM 43795</strain>
    </source>
</reference>
<evidence type="ECO:0000256" key="2">
    <source>
        <dbReference type="SAM" id="Phobius"/>
    </source>
</evidence>
<dbReference type="Proteomes" id="UP000832041">
    <property type="component" value="Chromosome"/>
</dbReference>
<dbReference type="PROSITE" id="PS51725">
    <property type="entry name" value="ABM"/>
    <property type="match status" value="1"/>
</dbReference>
<dbReference type="Gene3D" id="3.30.70.100">
    <property type="match status" value="1"/>
</dbReference>
<dbReference type="EMBL" id="CP051627">
    <property type="protein sequence ID" value="UPT21939.1"/>
    <property type="molecule type" value="Genomic_DNA"/>
</dbReference>
<gene>
    <name evidence="4" type="ORF">FOF52_14040</name>
</gene>
<evidence type="ECO:0000256" key="1">
    <source>
        <dbReference type="SAM" id="MobiDB-lite"/>
    </source>
</evidence>
<organism evidence="4 5">
    <name type="scientific">Thermobifida alba</name>
    <name type="common">Thermomonospora alba</name>
    <dbReference type="NCBI Taxonomy" id="53522"/>
    <lineage>
        <taxon>Bacteria</taxon>
        <taxon>Bacillati</taxon>
        <taxon>Actinomycetota</taxon>
        <taxon>Actinomycetes</taxon>
        <taxon>Streptosporangiales</taxon>
        <taxon>Nocardiopsidaceae</taxon>
        <taxon>Thermobifida</taxon>
    </lineage>
</organism>
<evidence type="ECO:0000313" key="5">
    <source>
        <dbReference type="Proteomes" id="UP000832041"/>
    </source>
</evidence>
<protein>
    <recommendedName>
        <fullName evidence="3">ABM domain-containing protein</fullName>
    </recommendedName>
</protein>
<keyword evidence="2" id="KW-1133">Transmembrane helix</keyword>
<feature type="transmembrane region" description="Helical" evidence="2">
    <location>
        <begin position="94"/>
        <end position="113"/>
    </location>
</feature>
<feature type="domain" description="ABM" evidence="3">
    <location>
        <begin position="302"/>
        <end position="393"/>
    </location>
</feature>
<feature type="compositionally biased region" description="Acidic residues" evidence="1">
    <location>
        <begin position="231"/>
        <end position="256"/>
    </location>
</feature>
<feature type="region of interest" description="Disordered" evidence="1">
    <location>
        <begin position="219"/>
        <end position="300"/>
    </location>
</feature>
<feature type="transmembrane region" description="Helical" evidence="2">
    <location>
        <begin position="195"/>
        <end position="216"/>
    </location>
</feature>
<dbReference type="SUPFAM" id="SSF54909">
    <property type="entry name" value="Dimeric alpha+beta barrel"/>
    <property type="match status" value="1"/>
</dbReference>
<dbReference type="Pfam" id="PF03992">
    <property type="entry name" value="ABM"/>
    <property type="match status" value="1"/>
</dbReference>
<feature type="transmembrane region" description="Helical" evidence="2">
    <location>
        <begin position="133"/>
        <end position="158"/>
    </location>
</feature>
<dbReference type="InterPro" id="IPR007138">
    <property type="entry name" value="ABM_dom"/>
</dbReference>
<feature type="transmembrane region" description="Helical" evidence="2">
    <location>
        <begin position="61"/>
        <end position="82"/>
    </location>
</feature>
<keyword evidence="2" id="KW-0472">Membrane</keyword>
<evidence type="ECO:0000313" key="4">
    <source>
        <dbReference type="EMBL" id="UPT21939.1"/>
    </source>
</evidence>
<evidence type="ECO:0000259" key="3">
    <source>
        <dbReference type="PROSITE" id="PS51725"/>
    </source>
</evidence>
<keyword evidence="2" id="KW-0812">Transmembrane</keyword>
<proteinExistence type="predicted"/>
<feature type="transmembrane region" description="Helical" evidence="2">
    <location>
        <begin position="170"/>
        <end position="189"/>
    </location>
</feature>
<sequence>MVEVGLAFVCALVAWSATAALSVRAYRRPGIAVTAWVVAATATAIALSAAFPAALLDFSNATFRLLQIGIGLLGPLFLGWGAVEYAVESPRGRFGTRLVVTTLTIVPLVVLTMDRLRGRYDTGYPAASEHYDVVPMAVLALVHLFVLAALVAAAVAAARRLSGAPERGQRELGVLGLVALAALLEILVSRFGLGILGQLMMLGAVAALWGAVLRAGAPPRRGGRRRGGNRDEDDFFEDDLDDLDDLDELDEEEEEEPVRRRRRRADHDDFDEAPVRGRRRRAAPDDFDDPEPEPRPRASRLQGVITIYTVKEGHEDLFDDCVDEAVDEVARQEPDTLLYACHTVPSSPQQRIVYAIYRDRLAYEEHEQQPHVIDFVRRSARHIVATNVIELSLSGAAAADSLPDMLMPR</sequence>
<dbReference type="InterPro" id="IPR011008">
    <property type="entry name" value="Dimeric_a/b-barrel"/>
</dbReference>
<accession>A0ABY4L3K5</accession>